<dbReference type="GO" id="GO:0008270">
    <property type="term" value="F:zinc ion binding"/>
    <property type="evidence" value="ECO:0007669"/>
    <property type="project" value="InterPro"/>
</dbReference>
<dbReference type="JaponicusDB" id="SJAG_04374"/>
<comment type="subcellular location">
    <subcellularLocation>
        <location evidence="1">Nucleus</location>
    </subcellularLocation>
</comment>
<evidence type="ECO:0000256" key="4">
    <source>
        <dbReference type="ARBA" id="ARBA00023163"/>
    </source>
</evidence>
<evidence type="ECO:0000313" key="9">
    <source>
        <dbReference type="Proteomes" id="UP000001744"/>
    </source>
</evidence>
<keyword evidence="2" id="KW-0479">Metal-binding</keyword>
<dbReference type="PROSITE" id="PS00463">
    <property type="entry name" value="ZN2_CY6_FUNGAL_1"/>
    <property type="match status" value="1"/>
</dbReference>
<keyword evidence="3" id="KW-0805">Transcription regulation</keyword>
<keyword evidence="4" id="KW-0804">Transcription</keyword>
<evidence type="ECO:0000256" key="5">
    <source>
        <dbReference type="ARBA" id="ARBA00023242"/>
    </source>
</evidence>
<dbReference type="CDD" id="cd00067">
    <property type="entry name" value="GAL4"/>
    <property type="match status" value="1"/>
</dbReference>
<dbReference type="AlphaFoldDB" id="B6K6N7"/>
<dbReference type="SMART" id="SM00066">
    <property type="entry name" value="GAL4"/>
    <property type="match status" value="1"/>
</dbReference>
<feature type="domain" description="Zn(2)-C6 fungal-type" evidence="7">
    <location>
        <begin position="56"/>
        <end position="86"/>
    </location>
</feature>
<dbReference type="InterPro" id="IPR036864">
    <property type="entry name" value="Zn2-C6_fun-type_DNA-bd_sf"/>
</dbReference>
<proteinExistence type="predicted"/>
<dbReference type="Gene3D" id="4.10.240.10">
    <property type="entry name" value="Zn(2)-C6 fungal-type DNA-binding domain"/>
    <property type="match status" value="1"/>
</dbReference>
<evidence type="ECO:0000313" key="8">
    <source>
        <dbReference type="EMBL" id="EEB09191.1"/>
    </source>
</evidence>
<keyword evidence="9" id="KW-1185">Reference proteome</keyword>
<evidence type="ECO:0000259" key="7">
    <source>
        <dbReference type="PROSITE" id="PS50048"/>
    </source>
</evidence>
<dbReference type="SUPFAM" id="SSF57701">
    <property type="entry name" value="Zn2/Cys6 DNA-binding domain"/>
    <property type="match status" value="1"/>
</dbReference>
<dbReference type="EMBL" id="KE651167">
    <property type="protein sequence ID" value="EEB09191.1"/>
    <property type="molecule type" value="Genomic_DNA"/>
</dbReference>
<dbReference type="PRINTS" id="PR00755">
    <property type="entry name" value="AFLATOXINBRP"/>
</dbReference>
<dbReference type="RefSeq" id="XP_002175484.1">
    <property type="nucleotide sequence ID" value="XM_002175448.1"/>
</dbReference>
<evidence type="ECO:0000256" key="3">
    <source>
        <dbReference type="ARBA" id="ARBA00023015"/>
    </source>
</evidence>
<dbReference type="OrthoDB" id="4151048at2759"/>
<dbReference type="Pfam" id="PF00172">
    <property type="entry name" value="Zn_clus"/>
    <property type="match status" value="1"/>
</dbReference>
<dbReference type="PANTHER" id="PTHR47338">
    <property type="entry name" value="ZN(II)2CYS6 TRANSCRIPTION FACTOR (EUROFUNG)-RELATED"/>
    <property type="match status" value="1"/>
</dbReference>
<reference evidence="8 9" key="1">
    <citation type="journal article" date="2011" name="Science">
        <title>Comparative functional genomics of the fission yeasts.</title>
        <authorList>
            <person name="Rhind N."/>
            <person name="Chen Z."/>
            <person name="Yassour M."/>
            <person name="Thompson D.A."/>
            <person name="Haas B.J."/>
            <person name="Habib N."/>
            <person name="Wapinski I."/>
            <person name="Roy S."/>
            <person name="Lin M.F."/>
            <person name="Heiman D.I."/>
            <person name="Young S.K."/>
            <person name="Furuya K."/>
            <person name="Guo Y."/>
            <person name="Pidoux A."/>
            <person name="Chen H.M."/>
            <person name="Robbertse B."/>
            <person name="Goldberg J.M."/>
            <person name="Aoki K."/>
            <person name="Bayne E.H."/>
            <person name="Berlin A.M."/>
            <person name="Desjardins C.A."/>
            <person name="Dobbs E."/>
            <person name="Dukaj L."/>
            <person name="Fan L."/>
            <person name="FitzGerald M.G."/>
            <person name="French C."/>
            <person name="Gujja S."/>
            <person name="Hansen K."/>
            <person name="Keifenheim D."/>
            <person name="Levin J.Z."/>
            <person name="Mosher R.A."/>
            <person name="Mueller C.A."/>
            <person name="Pfiffner J."/>
            <person name="Priest M."/>
            <person name="Russ C."/>
            <person name="Smialowska A."/>
            <person name="Swoboda P."/>
            <person name="Sykes S.M."/>
            <person name="Vaughn M."/>
            <person name="Vengrova S."/>
            <person name="Yoder R."/>
            <person name="Zeng Q."/>
            <person name="Allshire R."/>
            <person name="Baulcombe D."/>
            <person name="Birren B.W."/>
            <person name="Brown W."/>
            <person name="Ekwall K."/>
            <person name="Kellis M."/>
            <person name="Leatherwood J."/>
            <person name="Levin H."/>
            <person name="Margalit H."/>
            <person name="Martienssen R."/>
            <person name="Nieduszynski C.A."/>
            <person name="Spatafora J.W."/>
            <person name="Friedman N."/>
            <person name="Dalgaard J.Z."/>
            <person name="Baumann P."/>
            <person name="Niki H."/>
            <person name="Regev A."/>
            <person name="Nusbaum C."/>
        </authorList>
    </citation>
    <scope>NUCLEOTIDE SEQUENCE [LARGE SCALE GENOMIC DNA]</scope>
    <source>
        <strain evidence="9">yFS275 / FY16936</strain>
    </source>
</reference>
<dbReference type="InterPro" id="IPR050815">
    <property type="entry name" value="TF_fung"/>
</dbReference>
<dbReference type="PROSITE" id="PS50048">
    <property type="entry name" value="ZN2_CY6_FUNGAL_2"/>
    <property type="match status" value="1"/>
</dbReference>
<dbReference type="GO" id="GO:0000981">
    <property type="term" value="F:DNA-binding transcription factor activity, RNA polymerase II-specific"/>
    <property type="evidence" value="ECO:0007669"/>
    <property type="project" value="InterPro"/>
</dbReference>
<evidence type="ECO:0000256" key="6">
    <source>
        <dbReference type="SAM" id="MobiDB-lite"/>
    </source>
</evidence>
<feature type="compositionally biased region" description="Polar residues" evidence="6">
    <location>
        <begin position="35"/>
        <end position="46"/>
    </location>
</feature>
<evidence type="ECO:0000256" key="1">
    <source>
        <dbReference type="ARBA" id="ARBA00004123"/>
    </source>
</evidence>
<protein>
    <recommendedName>
        <fullName evidence="7">Zn(2)-C6 fungal-type domain-containing protein</fullName>
    </recommendedName>
</protein>
<dbReference type="VEuPathDB" id="FungiDB:SJAG_04374"/>
<accession>B6K6N7</accession>
<feature type="region of interest" description="Disordered" evidence="6">
    <location>
        <begin position="1"/>
        <end position="46"/>
    </location>
</feature>
<sequence>MSNEDGISVSPDPRTDSRAYPSTGLYFPQGYPSPHESQVSLPVSDATNSSNKYRKACDACRLKKIRCLGERPVCSNCQSLNIACVYGVRKKKRVVATENSATGSNVNIEKRLIRIESMLRSVVNSTQHLNADAATKSLEDNLGDAEYGLNEPSTIAEIDDAAYTGNHKPGGLFDGFYMKDSLGRVYTFLARPHFFCF</sequence>
<dbReference type="GeneID" id="7050926"/>
<keyword evidence="5" id="KW-0539">Nucleus</keyword>
<evidence type="ECO:0000256" key="2">
    <source>
        <dbReference type="ARBA" id="ARBA00022723"/>
    </source>
</evidence>
<dbReference type="PANTHER" id="PTHR47338:SF9">
    <property type="entry name" value="ZN(II)2CYS6 TRANSCRIPTION FACTOR (EUROFUNG)"/>
    <property type="match status" value="1"/>
</dbReference>
<dbReference type="InterPro" id="IPR001138">
    <property type="entry name" value="Zn2Cys6_DnaBD"/>
</dbReference>
<name>B6K6N7_SCHJY</name>
<dbReference type="Proteomes" id="UP000001744">
    <property type="component" value="Unassembled WGS sequence"/>
</dbReference>
<dbReference type="HOGENOM" id="CLU_1384879_0_0_1"/>
<dbReference type="GO" id="GO:0005634">
    <property type="term" value="C:nucleus"/>
    <property type="evidence" value="ECO:0007669"/>
    <property type="project" value="UniProtKB-SubCell"/>
</dbReference>
<gene>
    <name evidence="8" type="ORF">SJAG_04374</name>
</gene>
<organism evidence="8 9">
    <name type="scientific">Schizosaccharomyces japonicus (strain yFS275 / FY16936)</name>
    <name type="common">Fission yeast</name>
    <dbReference type="NCBI Taxonomy" id="402676"/>
    <lineage>
        <taxon>Eukaryota</taxon>
        <taxon>Fungi</taxon>
        <taxon>Dikarya</taxon>
        <taxon>Ascomycota</taxon>
        <taxon>Taphrinomycotina</taxon>
        <taxon>Schizosaccharomycetes</taxon>
        <taxon>Schizosaccharomycetales</taxon>
        <taxon>Schizosaccharomycetaceae</taxon>
        <taxon>Schizosaccharomyces</taxon>
    </lineage>
</organism>